<dbReference type="GO" id="GO:0051287">
    <property type="term" value="F:NAD binding"/>
    <property type="evidence" value="ECO:0007669"/>
    <property type="project" value="InterPro"/>
</dbReference>
<dbReference type="PIRSF" id="PIRSF000124">
    <property type="entry name" value="UDPglc_GDPman_dh"/>
    <property type="match status" value="1"/>
</dbReference>
<comment type="catalytic activity">
    <reaction evidence="6 7">
        <text>UDP-alpha-D-glucose + 2 NAD(+) + H2O = UDP-alpha-D-glucuronate + 2 NADH + 3 H(+)</text>
        <dbReference type="Rhea" id="RHEA:23596"/>
        <dbReference type="ChEBI" id="CHEBI:15377"/>
        <dbReference type="ChEBI" id="CHEBI:15378"/>
        <dbReference type="ChEBI" id="CHEBI:57540"/>
        <dbReference type="ChEBI" id="CHEBI:57945"/>
        <dbReference type="ChEBI" id="CHEBI:58052"/>
        <dbReference type="ChEBI" id="CHEBI:58885"/>
        <dbReference type="EC" id="1.1.1.22"/>
    </reaction>
</comment>
<dbReference type="KEGG" id="ccot:CCAX7_18820"/>
<dbReference type="Gene3D" id="3.40.50.720">
    <property type="entry name" value="NAD(P)-binding Rossmann-like Domain"/>
    <property type="match status" value="2"/>
</dbReference>
<proteinExistence type="inferred from homology"/>
<dbReference type="SMART" id="SM00984">
    <property type="entry name" value="UDPG_MGDP_dh_C"/>
    <property type="match status" value="1"/>
</dbReference>
<keyword evidence="5 7" id="KW-0520">NAD</keyword>
<keyword evidence="9" id="KW-1185">Reference proteome</keyword>
<evidence type="ECO:0000313" key="9">
    <source>
        <dbReference type="Proteomes" id="UP000287394"/>
    </source>
</evidence>
<accession>A0A402D5K4</accession>
<dbReference type="Pfam" id="PF03721">
    <property type="entry name" value="UDPG_MGDP_dh_N"/>
    <property type="match status" value="1"/>
</dbReference>
<dbReference type="RefSeq" id="WP_119324699.1">
    <property type="nucleotide sequence ID" value="NZ_AP025739.1"/>
</dbReference>
<evidence type="ECO:0000256" key="6">
    <source>
        <dbReference type="ARBA" id="ARBA00047473"/>
    </source>
</evidence>
<dbReference type="SUPFAM" id="SSF52413">
    <property type="entry name" value="UDP-glucose/GDP-mannose dehydrogenase C-terminal domain"/>
    <property type="match status" value="1"/>
</dbReference>
<evidence type="ECO:0000256" key="2">
    <source>
        <dbReference type="ARBA" id="ARBA00006601"/>
    </source>
</evidence>
<evidence type="ECO:0000256" key="5">
    <source>
        <dbReference type="ARBA" id="ARBA00023027"/>
    </source>
</evidence>
<dbReference type="InterPro" id="IPR014027">
    <property type="entry name" value="UDP-Glc/GDP-Man_DH_C"/>
</dbReference>
<dbReference type="InterPro" id="IPR001732">
    <property type="entry name" value="UDP-Glc/GDP-Man_DH_N"/>
</dbReference>
<dbReference type="SUPFAM" id="SSF51735">
    <property type="entry name" value="NAD(P)-binding Rossmann-fold domains"/>
    <property type="match status" value="1"/>
</dbReference>
<dbReference type="InterPro" id="IPR028357">
    <property type="entry name" value="UDPglc_DH_bac"/>
</dbReference>
<evidence type="ECO:0000313" key="8">
    <source>
        <dbReference type="EMBL" id="BDI29831.1"/>
    </source>
</evidence>
<dbReference type="Pfam" id="PF00984">
    <property type="entry name" value="UDPG_MGDP_dh"/>
    <property type="match status" value="1"/>
</dbReference>
<dbReference type="PANTHER" id="PTHR43750:SF3">
    <property type="entry name" value="UDP-GLUCOSE 6-DEHYDROGENASE TUAD"/>
    <property type="match status" value="1"/>
</dbReference>
<comment type="similarity">
    <text evidence="2 7">Belongs to the UDP-glucose/GDP-mannose dehydrogenase family.</text>
</comment>
<evidence type="ECO:0000256" key="1">
    <source>
        <dbReference type="ARBA" id="ARBA00004701"/>
    </source>
</evidence>
<evidence type="ECO:0000256" key="3">
    <source>
        <dbReference type="ARBA" id="ARBA00012954"/>
    </source>
</evidence>
<dbReference type="InterPro" id="IPR036220">
    <property type="entry name" value="UDP-Glc/GDP-Man_DH_C_sf"/>
</dbReference>
<dbReference type="Gene3D" id="1.20.5.100">
    <property type="entry name" value="Cytochrome c1, transmembrane anchor, C-terminal"/>
    <property type="match status" value="1"/>
</dbReference>
<dbReference type="OrthoDB" id="9803238at2"/>
<dbReference type="EC" id="1.1.1.22" evidence="3 7"/>
<dbReference type="InterPro" id="IPR036291">
    <property type="entry name" value="NAD(P)-bd_dom_sf"/>
</dbReference>
<dbReference type="PANTHER" id="PTHR43750">
    <property type="entry name" value="UDP-GLUCOSE 6-DEHYDROGENASE TUAD"/>
    <property type="match status" value="1"/>
</dbReference>
<dbReference type="Proteomes" id="UP000287394">
    <property type="component" value="Chromosome"/>
</dbReference>
<dbReference type="GO" id="GO:0000271">
    <property type="term" value="P:polysaccharide biosynthetic process"/>
    <property type="evidence" value="ECO:0007669"/>
    <property type="project" value="InterPro"/>
</dbReference>
<organism evidence="8 9">
    <name type="scientific">Capsulimonas corticalis</name>
    <dbReference type="NCBI Taxonomy" id="2219043"/>
    <lineage>
        <taxon>Bacteria</taxon>
        <taxon>Bacillati</taxon>
        <taxon>Armatimonadota</taxon>
        <taxon>Armatimonadia</taxon>
        <taxon>Capsulimonadales</taxon>
        <taxon>Capsulimonadaceae</taxon>
        <taxon>Capsulimonas</taxon>
    </lineage>
</organism>
<dbReference type="AlphaFoldDB" id="A0A402D5K4"/>
<dbReference type="GO" id="GO:0006065">
    <property type="term" value="P:UDP-glucuronate biosynthetic process"/>
    <property type="evidence" value="ECO:0007669"/>
    <property type="project" value="UniProtKB-UniPathway"/>
</dbReference>
<dbReference type="GO" id="GO:0003979">
    <property type="term" value="F:UDP-glucose 6-dehydrogenase activity"/>
    <property type="evidence" value="ECO:0007669"/>
    <property type="project" value="UniProtKB-EC"/>
</dbReference>
<evidence type="ECO:0000256" key="7">
    <source>
        <dbReference type="PIRNR" id="PIRNR000124"/>
    </source>
</evidence>
<reference evidence="8 9" key="1">
    <citation type="journal article" date="2019" name="Int. J. Syst. Evol. Microbiol.">
        <title>Capsulimonas corticalis gen. nov., sp. nov., an aerobic capsulated bacterium, of a novel bacterial order, Capsulimonadales ord. nov., of the class Armatimonadia of the phylum Armatimonadetes.</title>
        <authorList>
            <person name="Li J."/>
            <person name="Kudo C."/>
            <person name="Tonouchi A."/>
        </authorList>
    </citation>
    <scope>NUCLEOTIDE SEQUENCE [LARGE SCALE GENOMIC DNA]</scope>
    <source>
        <strain evidence="8 9">AX-7</strain>
    </source>
</reference>
<dbReference type="InterPro" id="IPR014026">
    <property type="entry name" value="UDP-Glc/GDP-Man_DH_dimer"/>
</dbReference>
<dbReference type="InterPro" id="IPR017476">
    <property type="entry name" value="UDP-Glc/GDP-Man"/>
</dbReference>
<sequence length="457" mass="49142">MNICVIGTGYVGLVTGVVFSDLGNDVVCVDKLSAKIDGLNKGVMPIYEPGLEEMVARNVADGRLQFSTDLEAAVTKAEVVFIAVGTPPREDGSTDLSYVEDAAKGVARALNSYKVIVNKSTVPVGTGDFVRQVIMTNRRRAVDFDVVSNPEFLREGSAITDTLVPDRIVIGAPNRVVAMRLLELYAPLERPMIITDVASAEMIKYASNAFLATKISFANAVANICEEAGADVTQVVKGMGLDSRIGAAFLSAGLGYGGSCFPKDTRSLLHTAQTFGYDFPLLKATIETNEEQPRRFIRKIHDALGGDDLKGLTVGVLGLAFKPNTDDMREAKSLDVITDLLACGATVKAYDPIAIENTRSVFPHITYGANAYEVAAGADALVVVTEWNEFKTLNFERLASIMNRRLILDGRNIYDPETVRRNGFEYHSIGRVTLAPVTLPSGAVKAAAPQKEAVPSV</sequence>
<name>A0A402D5K4_9BACT</name>
<comment type="pathway">
    <text evidence="1">Nucleotide-sugar biosynthesis; UDP-alpha-D-glucuronate biosynthesis; UDP-alpha-D-glucuronate from UDP-alpha-D-glucose: step 1/1.</text>
</comment>
<evidence type="ECO:0000256" key="4">
    <source>
        <dbReference type="ARBA" id="ARBA00023002"/>
    </source>
</evidence>
<protein>
    <recommendedName>
        <fullName evidence="3 7">UDP-glucose 6-dehydrogenase</fullName>
        <ecNumber evidence="3 7">1.1.1.22</ecNumber>
    </recommendedName>
</protein>
<dbReference type="FunCoup" id="A0A402D5K4">
    <property type="interactions" value="398"/>
</dbReference>
<gene>
    <name evidence="8" type="ORF">CCAX7_18820</name>
</gene>
<dbReference type="NCBIfam" id="TIGR03026">
    <property type="entry name" value="NDP-sugDHase"/>
    <property type="match status" value="1"/>
</dbReference>
<dbReference type="SUPFAM" id="SSF48179">
    <property type="entry name" value="6-phosphogluconate dehydrogenase C-terminal domain-like"/>
    <property type="match status" value="1"/>
</dbReference>
<dbReference type="PIRSF" id="PIRSF500134">
    <property type="entry name" value="UDPglc_DH_bac"/>
    <property type="match status" value="1"/>
</dbReference>
<dbReference type="Pfam" id="PF03720">
    <property type="entry name" value="UDPG_MGDP_dh_C"/>
    <property type="match status" value="1"/>
</dbReference>
<dbReference type="EMBL" id="AP025739">
    <property type="protein sequence ID" value="BDI29831.1"/>
    <property type="molecule type" value="Genomic_DNA"/>
</dbReference>
<dbReference type="InterPro" id="IPR008927">
    <property type="entry name" value="6-PGluconate_DH-like_C_sf"/>
</dbReference>
<keyword evidence="4 7" id="KW-0560">Oxidoreductase</keyword>